<dbReference type="InterPro" id="IPR050351">
    <property type="entry name" value="BphY/WalK/GraS-like"/>
</dbReference>
<dbReference type="Gene3D" id="1.10.287.130">
    <property type="match status" value="1"/>
</dbReference>
<evidence type="ECO:0000259" key="8">
    <source>
        <dbReference type="PROSITE" id="PS50109"/>
    </source>
</evidence>
<dbReference type="InterPro" id="IPR003661">
    <property type="entry name" value="HisK_dim/P_dom"/>
</dbReference>
<evidence type="ECO:0000256" key="1">
    <source>
        <dbReference type="ARBA" id="ARBA00000085"/>
    </source>
</evidence>
<dbReference type="PANTHER" id="PTHR45453:SF1">
    <property type="entry name" value="PHOSPHATE REGULON SENSOR PROTEIN PHOR"/>
    <property type="match status" value="1"/>
</dbReference>
<reference evidence="9 10" key="1">
    <citation type="submission" date="2018-03" db="EMBL/GenBank/DDBJ databases">
        <title>Genomic Encyclopedia of Archaeal and Bacterial Type Strains, Phase II (KMG-II): from individual species to whole genera.</title>
        <authorList>
            <person name="Goeker M."/>
        </authorList>
    </citation>
    <scope>NUCLEOTIDE SEQUENCE [LARGE SCALE GENOMIC DNA]</scope>
    <source>
        <strain evidence="9 10">DSM 100346</strain>
    </source>
</reference>
<protein>
    <recommendedName>
        <fullName evidence="2">histidine kinase</fullName>
        <ecNumber evidence="2">2.7.13.3</ecNumber>
    </recommendedName>
</protein>
<keyword evidence="7" id="KW-0812">Transmembrane</keyword>
<dbReference type="InterPro" id="IPR036890">
    <property type="entry name" value="HATPase_C_sf"/>
</dbReference>
<evidence type="ECO:0000256" key="4">
    <source>
        <dbReference type="ARBA" id="ARBA00022679"/>
    </source>
</evidence>
<dbReference type="EC" id="2.7.13.3" evidence="2"/>
<feature type="transmembrane region" description="Helical" evidence="7">
    <location>
        <begin position="21"/>
        <end position="44"/>
    </location>
</feature>
<keyword evidence="4" id="KW-0808">Transferase</keyword>
<dbReference type="Pfam" id="PF02518">
    <property type="entry name" value="HATPase_c"/>
    <property type="match status" value="1"/>
</dbReference>
<feature type="domain" description="Histidine kinase" evidence="8">
    <location>
        <begin position="140"/>
        <end position="359"/>
    </location>
</feature>
<dbReference type="GO" id="GO:0016036">
    <property type="term" value="P:cellular response to phosphate starvation"/>
    <property type="evidence" value="ECO:0007669"/>
    <property type="project" value="TreeGrafter"/>
</dbReference>
<dbReference type="InterPro" id="IPR036097">
    <property type="entry name" value="HisK_dim/P_sf"/>
</dbReference>
<organism evidence="9 10">
    <name type="scientific">Dyadobacter jejuensis</name>
    <dbReference type="NCBI Taxonomy" id="1082580"/>
    <lineage>
        <taxon>Bacteria</taxon>
        <taxon>Pseudomonadati</taxon>
        <taxon>Bacteroidota</taxon>
        <taxon>Cytophagia</taxon>
        <taxon>Cytophagales</taxon>
        <taxon>Spirosomataceae</taxon>
        <taxon>Dyadobacter</taxon>
    </lineage>
</organism>
<keyword evidence="10" id="KW-1185">Reference proteome</keyword>
<proteinExistence type="predicted"/>
<evidence type="ECO:0000256" key="6">
    <source>
        <dbReference type="ARBA" id="ARBA00023012"/>
    </source>
</evidence>
<feature type="transmembrane region" description="Helical" evidence="7">
    <location>
        <begin position="50"/>
        <end position="73"/>
    </location>
</feature>
<dbReference type="SMART" id="SM00387">
    <property type="entry name" value="HATPase_c"/>
    <property type="match status" value="1"/>
</dbReference>
<name>A0A316AJ14_9BACT</name>
<dbReference type="GO" id="GO:0000155">
    <property type="term" value="F:phosphorelay sensor kinase activity"/>
    <property type="evidence" value="ECO:0007669"/>
    <property type="project" value="InterPro"/>
</dbReference>
<keyword evidence="5 9" id="KW-0418">Kinase</keyword>
<keyword evidence="3" id="KW-0597">Phosphoprotein</keyword>
<dbReference type="AlphaFoldDB" id="A0A316AJ14"/>
<keyword evidence="6" id="KW-0902">Two-component regulatory system</keyword>
<dbReference type="PANTHER" id="PTHR45453">
    <property type="entry name" value="PHOSPHATE REGULON SENSOR PROTEIN PHOR"/>
    <property type="match status" value="1"/>
</dbReference>
<dbReference type="GO" id="GO:0005886">
    <property type="term" value="C:plasma membrane"/>
    <property type="evidence" value="ECO:0007669"/>
    <property type="project" value="TreeGrafter"/>
</dbReference>
<sequence>MLSVLRQPQSHPDPMSLSPRFIAFILALLISLITTAFLSFVVGVTRSMQFVAFVASSLSSFFLVLYAVDILVFREVNKMYRTIHKLKMKDFNITPRKRLFKESNPLKTINDEIFVFVTKKQKEIDELKKLELFRREFLADVSHEFKTPIFAAQGFIHTLLDGAMDDEQVRERFLRKAAKNLDSLDVLVKDLLVLSQMETGDIKMNMAPVDLLQLTFNIFGRLEHIAGSRNTSLKVKPDNLEAVWAMADQDRIEQVLLNLIENAIKYGHDNGKVIVHFSENKKSIEISVRDNGPGIPQEHLVRIFERFYRVDKSRSKDRGGTGLGLAIVKHIINAHDTKIAVMSKPDKGTTFSFKLEKASTQPLSDAHATENPS</sequence>
<dbReference type="Gene3D" id="3.30.565.10">
    <property type="entry name" value="Histidine kinase-like ATPase, C-terminal domain"/>
    <property type="match status" value="1"/>
</dbReference>
<accession>A0A316AJ14</accession>
<evidence type="ECO:0000313" key="9">
    <source>
        <dbReference type="EMBL" id="PWJ57572.1"/>
    </source>
</evidence>
<keyword evidence="7" id="KW-0472">Membrane</keyword>
<dbReference type="SUPFAM" id="SSF47384">
    <property type="entry name" value="Homodimeric domain of signal transducing histidine kinase"/>
    <property type="match status" value="1"/>
</dbReference>
<dbReference type="InterPro" id="IPR004358">
    <property type="entry name" value="Sig_transdc_His_kin-like_C"/>
</dbReference>
<evidence type="ECO:0000256" key="3">
    <source>
        <dbReference type="ARBA" id="ARBA00022553"/>
    </source>
</evidence>
<dbReference type="FunFam" id="3.30.565.10:FF:000006">
    <property type="entry name" value="Sensor histidine kinase WalK"/>
    <property type="match status" value="1"/>
</dbReference>
<dbReference type="CDD" id="cd00082">
    <property type="entry name" value="HisKA"/>
    <property type="match status" value="1"/>
</dbReference>
<dbReference type="Pfam" id="PF00512">
    <property type="entry name" value="HisKA"/>
    <property type="match status" value="1"/>
</dbReference>
<comment type="caution">
    <text evidence="9">The sequence shown here is derived from an EMBL/GenBank/DDBJ whole genome shotgun (WGS) entry which is preliminary data.</text>
</comment>
<dbReference type="PROSITE" id="PS50109">
    <property type="entry name" value="HIS_KIN"/>
    <property type="match status" value="1"/>
</dbReference>
<gene>
    <name evidence="9" type="ORF">CLV98_10642</name>
</gene>
<dbReference type="InterPro" id="IPR005467">
    <property type="entry name" value="His_kinase_dom"/>
</dbReference>
<evidence type="ECO:0000256" key="7">
    <source>
        <dbReference type="SAM" id="Phobius"/>
    </source>
</evidence>
<keyword evidence="7" id="KW-1133">Transmembrane helix</keyword>
<dbReference type="PRINTS" id="PR00344">
    <property type="entry name" value="BCTRLSENSOR"/>
</dbReference>
<evidence type="ECO:0000256" key="2">
    <source>
        <dbReference type="ARBA" id="ARBA00012438"/>
    </source>
</evidence>
<evidence type="ECO:0000313" key="10">
    <source>
        <dbReference type="Proteomes" id="UP000245880"/>
    </source>
</evidence>
<dbReference type="EMBL" id="QGDT01000006">
    <property type="protein sequence ID" value="PWJ57572.1"/>
    <property type="molecule type" value="Genomic_DNA"/>
</dbReference>
<dbReference type="SMART" id="SM00388">
    <property type="entry name" value="HisKA"/>
    <property type="match status" value="1"/>
</dbReference>
<dbReference type="Proteomes" id="UP000245880">
    <property type="component" value="Unassembled WGS sequence"/>
</dbReference>
<comment type="catalytic activity">
    <reaction evidence="1">
        <text>ATP + protein L-histidine = ADP + protein N-phospho-L-histidine.</text>
        <dbReference type="EC" id="2.7.13.3"/>
    </reaction>
</comment>
<dbReference type="CDD" id="cd00075">
    <property type="entry name" value="HATPase"/>
    <property type="match status" value="1"/>
</dbReference>
<dbReference type="SUPFAM" id="SSF55874">
    <property type="entry name" value="ATPase domain of HSP90 chaperone/DNA topoisomerase II/histidine kinase"/>
    <property type="match status" value="1"/>
</dbReference>
<dbReference type="InterPro" id="IPR003594">
    <property type="entry name" value="HATPase_dom"/>
</dbReference>
<dbReference type="GO" id="GO:0004721">
    <property type="term" value="F:phosphoprotein phosphatase activity"/>
    <property type="evidence" value="ECO:0007669"/>
    <property type="project" value="TreeGrafter"/>
</dbReference>
<evidence type="ECO:0000256" key="5">
    <source>
        <dbReference type="ARBA" id="ARBA00022777"/>
    </source>
</evidence>